<dbReference type="FunFam" id="3.10.20.370:FF:000001">
    <property type="entry name" value="Retrovirus-related Pol polyprotein from transposon 17.6-like protein"/>
    <property type="match status" value="1"/>
</dbReference>
<dbReference type="Pfam" id="PF17919">
    <property type="entry name" value="RT_RNaseH_2"/>
    <property type="match status" value="1"/>
</dbReference>
<dbReference type="Proteomes" id="UP001165190">
    <property type="component" value="Unassembled WGS sequence"/>
</dbReference>
<protein>
    <recommendedName>
        <fullName evidence="1">Reverse transcriptase/retrotransposon-derived protein RNase H-like domain-containing protein</fullName>
    </recommendedName>
</protein>
<gene>
    <name evidence="2" type="ORF">HRI_000477200</name>
</gene>
<dbReference type="Gene3D" id="3.30.70.270">
    <property type="match status" value="1"/>
</dbReference>
<name>A0A9W7GYY5_HIBTR</name>
<dbReference type="AlphaFoldDB" id="A0A9W7GYY5"/>
<dbReference type="InterPro" id="IPR043128">
    <property type="entry name" value="Rev_trsase/Diguanyl_cyclase"/>
</dbReference>
<organism evidence="2 3">
    <name type="scientific">Hibiscus trionum</name>
    <name type="common">Flower of an hour</name>
    <dbReference type="NCBI Taxonomy" id="183268"/>
    <lineage>
        <taxon>Eukaryota</taxon>
        <taxon>Viridiplantae</taxon>
        <taxon>Streptophyta</taxon>
        <taxon>Embryophyta</taxon>
        <taxon>Tracheophyta</taxon>
        <taxon>Spermatophyta</taxon>
        <taxon>Magnoliopsida</taxon>
        <taxon>eudicotyledons</taxon>
        <taxon>Gunneridae</taxon>
        <taxon>Pentapetalae</taxon>
        <taxon>rosids</taxon>
        <taxon>malvids</taxon>
        <taxon>Malvales</taxon>
        <taxon>Malvaceae</taxon>
        <taxon>Malvoideae</taxon>
        <taxon>Hibiscus</taxon>
    </lineage>
</organism>
<proteinExistence type="predicted"/>
<dbReference type="InterPro" id="IPR043502">
    <property type="entry name" value="DNA/RNA_pol_sf"/>
</dbReference>
<dbReference type="EMBL" id="BSYR01000006">
    <property type="protein sequence ID" value="GMI68079.1"/>
    <property type="molecule type" value="Genomic_DNA"/>
</dbReference>
<dbReference type="Gene3D" id="3.10.20.370">
    <property type="match status" value="1"/>
</dbReference>
<evidence type="ECO:0000313" key="3">
    <source>
        <dbReference type="Proteomes" id="UP001165190"/>
    </source>
</evidence>
<feature type="domain" description="Reverse transcriptase/retrotransposon-derived protein RNase H-like" evidence="1">
    <location>
        <begin position="65"/>
        <end position="159"/>
    </location>
</feature>
<dbReference type="FunFam" id="3.30.70.270:FF:000020">
    <property type="entry name" value="Transposon Tf2-6 polyprotein-like Protein"/>
    <property type="match status" value="1"/>
</dbReference>
<dbReference type="CDD" id="cd09274">
    <property type="entry name" value="RNase_HI_RT_Ty3"/>
    <property type="match status" value="1"/>
</dbReference>
<evidence type="ECO:0000259" key="1">
    <source>
        <dbReference type="Pfam" id="PF17919"/>
    </source>
</evidence>
<evidence type="ECO:0000313" key="2">
    <source>
        <dbReference type="EMBL" id="GMI68079.1"/>
    </source>
</evidence>
<dbReference type="PANTHER" id="PTHR34072:SF50">
    <property type="entry name" value="NUCLEOTIDYLTRANSFERASE, RIBONUCLEASE H"/>
    <property type="match status" value="1"/>
</dbReference>
<keyword evidence="3" id="KW-1185">Reference proteome</keyword>
<dbReference type="OrthoDB" id="1002013at2759"/>
<comment type="caution">
    <text evidence="2">The sequence shown here is derived from an EMBL/GenBank/DDBJ whole genome shotgun (WGS) entry which is preliminary data.</text>
</comment>
<dbReference type="SUPFAM" id="SSF56672">
    <property type="entry name" value="DNA/RNA polymerases"/>
    <property type="match status" value="1"/>
</dbReference>
<reference evidence="2" key="1">
    <citation type="submission" date="2023-05" db="EMBL/GenBank/DDBJ databases">
        <title>Genome and transcriptome analyses reveal genes involved in the formation of fine ridges on petal epidermal cells in Hibiscus trionum.</title>
        <authorList>
            <person name="Koshimizu S."/>
            <person name="Masuda S."/>
            <person name="Ishii T."/>
            <person name="Shirasu K."/>
            <person name="Hoshino A."/>
            <person name="Arita M."/>
        </authorList>
    </citation>
    <scope>NUCLEOTIDE SEQUENCE</scope>
    <source>
        <strain evidence="2">Hamamatsu line</strain>
    </source>
</reference>
<dbReference type="PANTHER" id="PTHR34072">
    <property type="entry name" value="ENZYMATIC POLYPROTEIN-RELATED"/>
    <property type="match status" value="1"/>
</dbReference>
<accession>A0A9W7GYY5</accession>
<sequence length="248" mass="27856">MVSRVELAVDPAKVVAIRNWPTPTNVRGVRGFLGLAGYYRKFIRGFATIAAPLSDLLRQGEKFVWSSKTQQTFEALKECLCTAPVLSLPDFSKEFVVETDASGVGIGAVLHQGRQPIAFYSQKLSPRMQAASTYHREMFAVTQAVAKWRQYLLGRHFTIITDQRSLRELNQQIIQTSEQQKWLTKLIGYDFEIRYRPGKLNDVADVLSRDGVTAEPTPEFLALSRPVFGILEDIRAASQSDSDILTLC</sequence>
<dbReference type="InterPro" id="IPR041577">
    <property type="entry name" value="RT_RNaseH_2"/>
</dbReference>